<accession>A0AAJ2VC41</accession>
<dbReference type="RefSeq" id="WP_319077041.1">
    <property type="nucleotide sequence ID" value="NZ_JAWWMZ010000023.1"/>
</dbReference>
<dbReference type="Proteomes" id="UP001287445">
    <property type="component" value="Unassembled WGS sequence"/>
</dbReference>
<gene>
    <name evidence="1" type="ORF">SGN30_31755</name>
</gene>
<dbReference type="AlphaFoldDB" id="A0AAJ2VC41"/>
<organism evidence="1 2">
    <name type="scientific">Delftia acidovorans</name>
    <name type="common">Pseudomonas acidovorans</name>
    <name type="synonym">Comamonas acidovorans</name>
    <dbReference type="NCBI Taxonomy" id="80866"/>
    <lineage>
        <taxon>Bacteria</taxon>
        <taxon>Pseudomonadati</taxon>
        <taxon>Pseudomonadota</taxon>
        <taxon>Betaproteobacteria</taxon>
        <taxon>Burkholderiales</taxon>
        <taxon>Comamonadaceae</taxon>
        <taxon>Delftia</taxon>
    </lineage>
</organism>
<proteinExistence type="predicted"/>
<protein>
    <submittedName>
        <fullName evidence="1">Uncharacterized protein</fullName>
    </submittedName>
</protein>
<reference evidence="1" key="1">
    <citation type="submission" date="2023-11" db="EMBL/GenBank/DDBJ databases">
        <title>Identification and selenium tolerance of Delftia acidovorans R3-25.</title>
        <authorList>
            <person name="Zhang S."/>
            <person name="Liu Y."/>
            <person name="Guo Y."/>
        </authorList>
    </citation>
    <scope>NUCLEOTIDE SEQUENCE</scope>
    <source>
        <strain evidence="1">R3-25</strain>
    </source>
</reference>
<name>A0AAJ2VC41_DELAC</name>
<dbReference type="EMBL" id="JAWWMZ010000023">
    <property type="protein sequence ID" value="MDX4958020.1"/>
    <property type="molecule type" value="Genomic_DNA"/>
</dbReference>
<evidence type="ECO:0000313" key="1">
    <source>
        <dbReference type="EMBL" id="MDX4958020.1"/>
    </source>
</evidence>
<sequence>MPASAIPEVVAGQTHGAALKSTPVDGDEIPWIDSAASWVLGKLNFAALKSAVLAWAVSQDNNWAGKNVFQQNTYVEGETGPELDLGIRAYGRAPVLHGYLANGTKASPSATTANQLVLGIGGRSWTGTKWSEHSTAAIHFATRENHSDTAQGTNVLILATPIGAAYEARVVAAEFNGDGDIINSRGITQRKVNSGERSRGIEIYREGNTAEFSMVSTAAVPYASLFRGYSVGGSAAGGYSATVSGQGTGYALCGHDGSGFVGAKALVGLHAGANWTTTSTPTRIEFQTTVTGSTVRVLRFVIDEAGNAVATTGLVGYTAGSGDVVTQATSKTTSVTINRQNGSIVMNNAALAAGAQVLFNVANSFVGVADHVLLTLTNSNGTIDTSQYQCWAVIDMTSAGFYVVLRNISGGSLSQAVRLNFVVFKGSAS</sequence>
<evidence type="ECO:0000313" key="2">
    <source>
        <dbReference type="Proteomes" id="UP001287445"/>
    </source>
</evidence>
<comment type="caution">
    <text evidence="1">The sequence shown here is derived from an EMBL/GenBank/DDBJ whole genome shotgun (WGS) entry which is preliminary data.</text>
</comment>